<dbReference type="InterPro" id="IPR050770">
    <property type="entry name" value="Intradiol_RC_Dioxygenase"/>
</dbReference>
<dbReference type="GO" id="GO:0018578">
    <property type="term" value="F:protocatechuate 3,4-dioxygenase activity"/>
    <property type="evidence" value="ECO:0007669"/>
    <property type="project" value="UniProtKB-EC"/>
</dbReference>
<gene>
    <name evidence="5" type="primary">pcaH</name>
    <name evidence="5" type="ORF">G3256_03710</name>
</gene>
<dbReference type="PROSITE" id="PS00083">
    <property type="entry name" value="INTRADIOL_DIOXYGENAS"/>
    <property type="match status" value="1"/>
</dbReference>
<reference evidence="5 6" key="1">
    <citation type="submission" date="2020-02" db="EMBL/GenBank/DDBJ databases">
        <title>Genome sequence of Roseobacter ponti.</title>
        <authorList>
            <person name="Hollensteiner J."/>
            <person name="Schneider D."/>
            <person name="Poehlein A."/>
            <person name="Daniel R."/>
        </authorList>
    </citation>
    <scope>NUCLEOTIDE SEQUENCE [LARGE SCALE GENOMIC DNA]</scope>
    <source>
        <strain evidence="5 6">DSM 106830</strain>
    </source>
</reference>
<dbReference type="PANTHER" id="PTHR33711:SF10">
    <property type="entry name" value="INTRADIOL RING-CLEAVAGE DIOXYGENASES DOMAIN-CONTAINING PROTEIN"/>
    <property type="match status" value="1"/>
</dbReference>
<dbReference type="EMBL" id="CP048788">
    <property type="protein sequence ID" value="QJF50332.1"/>
    <property type="molecule type" value="Genomic_DNA"/>
</dbReference>
<dbReference type="GO" id="GO:0019619">
    <property type="term" value="P:3,4-dihydroxybenzoate catabolic process"/>
    <property type="evidence" value="ECO:0007669"/>
    <property type="project" value="InterPro"/>
</dbReference>
<organism evidence="5 6">
    <name type="scientific">Roseobacter ponti</name>
    <dbReference type="NCBI Taxonomy" id="1891787"/>
    <lineage>
        <taxon>Bacteria</taxon>
        <taxon>Pseudomonadati</taxon>
        <taxon>Pseudomonadota</taxon>
        <taxon>Alphaproteobacteria</taxon>
        <taxon>Rhodobacterales</taxon>
        <taxon>Roseobacteraceae</taxon>
        <taxon>Roseobacter</taxon>
    </lineage>
</organism>
<evidence type="ECO:0000313" key="5">
    <source>
        <dbReference type="EMBL" id="QJF50332.1"/>
    </source>
</evidence>
<dbReference type="Pfam" id="PF12391">
    <property type="entry name" value="PCDO_beta_N"/>
    <property type="match status" value="1"/>
</dbReference>
<dbReference type="InterPro" id="IPR000627">
    <property type="entry name" value="Intradiol_dOase_C"/>
</dbReference>
<sequence length="240" mass="26415">MTRPVAPRNLARHPPLLAPAYRSSVLRAPDHARLHHAPTTTEMTGPAFGHTPPGALDHDMIQNYARPGKTAIGPRIIVHGKLTDADGRPLPGKLIEVWQANAGGRYRHKKDGYLAPLDPDFGGCGRCISGDDGSYSFRTVQPGPYPWPNGGNDWRPAHIHFSVFGDGFAQRLITQMYFEGDPHIALCPIVQAIPDPEAIDTLVARLDMAGTVAMDIRAYRFDIVLRGRRQTMFENRAEGL</sequence>
<dbReference type="NCBIfam" id="TIGR02422">
    <property type="entry name" value="protocat_beta"/>
    <property type="match status" value="1"/>
</dbReference>
<proteinExistence type="inferred from homology"/>
<dbReference type="InterPro" id="IPR015889">
    <property type="entry name" value="Intradiol_dOase_core"/>
</dbReference>
<dbReference type="EC" id="1.13.11.3" evidence="5"/>
<keyword evidence="2 5" id="KW-0223">Dioxygenase</keyword>
<dbReference type="InterPro" id="IPR024756">
    <property type="entry name" value="PCDO_beta_N"/>
</dbReference>
<dbReference type="InterPro" id="IPR012785">
    <property type="entry name" value="Protocat_dOase_b"/>
</dbReference>
<dbReference type="SUPFAM" id="SSF49482">
    <property type="entry name" value="Aromatic compound dioxygenase"/>
    <property type="match status" value="1"/>
</dbReference>
<evidence type="ECO:0000259" key="4">
    <source>
        <dbReference type="PROSITE" id="PS00083"/>
    </source>
</evidence>
<evidence type="ECO:0000313" key="6">
    <source>
        <dbReference type="Proteomes" id="UP000503308"/>
    </source>
</evidence>
<keyword evidence="6" id="KW-1185">Reference proteome</keyword>
<dbReference type="AlphaFoldDB" id="A0A858SR67"/>
<evidence type="ECO:0000256" key="1">
    <source>
        <dbReference type="ARBA" id="ARBA00007825"/>
    </source>
</evidence>
<keyword evidence="3 5" id="KW-0560">Oxidoreductase</keyword>
<dbReference type="Proteomes" id="UP000503308">
    <property type="component" value="Chromosome"/>
</dbReference>
<comment type="similarity">
    <text evidence="1">Belongs to the intradiol ring-cleavage dioxygenase family.</text>
</comment>
<feature type="domain" description="Intradiol ring-cleavage dioxygenases" evidence="4">
    <location>
        <begin position="78"/>
        <end position="106"/>
    </location>
</feature>
<dbReference type="GO" id="GO:0008199">
    <property type="term" value="F:ferric iron binding"/>
    <property type="evidence" value="ECO:0007669"/>
    <property type="project" value="InterPro"/>
</dbReference>
<dbReference type="Pfam" id="PF00775">
    <property type="entry name" value="Dioxygenase_C"/>
    <property type="match status" value="1"/>
</dbReference>
<dbReference type="Gene3D" id="2.60.130.10">
    <property type="entry name" value="Aromatic compound dioxygenase"/>
    <property type="match status" value="1"/>
</dbReference>
<dbReference type="RefSeq" id="WP_169639548.1">
    <property type="nucleotide sequence ID" value="NZ_CP048788.1"/>
</dbReference>
<dbReference type="PANTHER" id="PTHR33711">
    <property type="entry name" value="DIOXYGENASE, PUTATIVE (AFU_ORTHOLOGUE AFUA_2G02910)-RELATED"/>
    <property type="match status" value="1"/>
</dbReference>
<dbReference type="KEGG" id="rpon:G3256_03710"/>
<name>A0A858SR67_9RHOB</name>
<evidence type="ECO:0000256" key="3">
    <source>
        <dbReference type="ARBA" id="ARBA00023002"/>
    </source>
</evidence>
<evidence type="ECO:0000256" key="2">
    <source>
        <dbReference type="ARBA" id="ARBA00022964"/>
    </source>
</evidence>
<accession>A0A858SR67</accession>
<protein>
    <submittedName>
        <fullName evidence="5">Protocatechuate 3,4-dioxygenase subunit beta</fullName>
        <ecNumber evidence="5">1.13.11.3</ecNumber>
    </submittedName>
</protein>